<keyword evidence="3" id="KW-1185">Reference proteome</keyword>
<keyword evidence="1" id="KW-0472">Membrane</keyword>
<gene>
    <name evidence="2" type="ORF">LA20249_00560</name>
</gene>
<dbReference type="AlphaFoldDB" id="A0A2K9HLP6"/>
<name>A0A2K9HLP6_9LACO</name>
<evidence type="ECO:0000313" key="3">
    <source>
        <dbReference type="Proteomes" id="UP000234653"/>
    </source>
</evidence>
<evidence type="ECO:0008006" key="4">
    <source>
        <dbReference type="Google" id="ProtNLM"/>
    </source>
</evidence>
<dbReference type="EMBL" id="CP018867">
    <property type="protein sequence ID" value="AUI70783.1"/>
    <property type="molecule type" value="Genomic_DNA"/>
</dbReference>
<evidence type="ECO:0000313" key="2">
    <source>
        <dbReference type="EMBL" id="AUI70783.1"/>
    </source>
</evidence>
<dbReference type="KEGG" id="lali:LA20249_00560"/>
<evidence type="ECO:0000256" key="1">
    <source>
        <dbReference type="SAM" id="Phobius"/>
    </source>
</evidence>
<dbReference type="RefSeq" id="WP_057737934.1">
    <property type="nucleotide sequence ID" value="NZ_AZDQ01000007.1"/>
</dbReference>
<keyword evidence="1" id="KW-1133">Transmembrane helix</keyword>
<sequence length="167" mass="19447">MSIKLKNNVRHKGFMLYESIVALMVTILTISVLQQSLQLMKSIQNTTFREQLRWHITQEKLQSMLDDAYEIRKITSSQIIFSKTKLLDKKHPVFVLSIREDKGTYDRMLRITTATNGGHEPILMHQREIKIEKISNLVIITTVNQAGEKSEMYLTLKEKSHDEQSKT</sequence>
<dbReference type="Proteomes" id="UP000234653">
    <property type="component" value="Chromosome"/>
</dbReference>
<keyword evidence="1" id="KW-0812">Transmembrane</keyword>
<organism evidence="2 3">
    <name type="scientific">Companilactobacillus alimentarius DSM 20249</name>
    <dbReference type="NCBI Taxonomy" id="1423720"/>
    <lineage>
        <taxon>Bacteria</taxon>
        <taxon>Bacillati</taxon>
        <taxon>Bacillota</taxon>
        <taxon>Bacilli</taxon>
        <taxon>Lactobacillales</taxon>
        <taxon>Lactobacillaceae</taxon>
        <taxon>Companilactobacillus</taxon>
    </lineage>
</organism>
<dbReference type="OrthoDB" id="2310168at2"/>
<reference evidence="2 3" key="1">
    <citation type="submission" date="2016-12" db="EMBL/GenBank/DDBJ databases">
        <title>The whole genome sequencing and assembly of Lactobacillus alimentarius DSM 20249T strain.</title>
        <authorList>
            <person name="Lee Y.-J."/>
            <person name="Yi H."/>
            <person name="Bahn Y.-S."/>
            <person name="Kim J.F."/>
            <person name="Lee D.-W."/>
        </authorList>
    </citation>
    <scope>NUCLEOTIDE SEQUENCE [LARGE SCALE GENOMIC DNA]</scope>
    <source>
        <strain evidence="2 3">DSM 20249</strain>
    </source>
</reference>
<proteinExistence type="predicted"/>
<feature type="transmembrane region" description="Helical" evidence="1">
    <location>
        <begin position="14"/>
        <end position="33"/>
    </location>
</feature>
<protein>
    <recommendedName>
        <fullName evidence="4">Competence protein ComGF</fullName>
    </recommendedName>
</protein>
<accession>A0A2K9HLP6</accession>
<dbReference type="STRING" id="1423720.FC67_GL000234"/>